<dbReference type="STRING" id="665467.SAMN02982931_02006"/>
<evidence type="ECO:0000313" key="6">
    <source>
        <dbReference type="Proteomes" id="UP000199071"/>
    </source>
</evidence>
<evidence type="ECO:0000256" key="1">
    <source>
        <dbReference type="ARBA" id="ARBA00010945"/>
    </source>
</evidence>
<dbReference type="PANTHER" id="PTHR35369:SF2">
    <property type="entry name" value="BLR3025 PROTEIN"/>
    <property type="match status" value="1"/>
</dbReference>
<dbReference type="CDD" id="cd03468">
    <property type="entry name" value="PolY_like"/>
    <property type="match status" value="1"/>
</dbReference>
<feature type="domain" description="UmuC" evidence="4">
    <location>
        <begin position="21"/>
        <end position="146"/>
    </location>
</feature>
<reference evidence="5 6" key="1">
    <citation type="submission" date="2016-10" db="EMBL/GenBank/DDBJ databases">
        <authorList>
            <person name="de Groot N.N."/>
        </authorList>
    </citation>
    <scope>NUCLEOTIDE SEQUENCE [LARGE SCALE GENOMIC DNA]</scope>
    <source>
        <strain evidence="5 6">ATCC 35022</strain>
    </source>
</reference>
<dbReference type="Pfam" id="PF00817">
    <property type="entry name" value="IMS"/>
    <property type="match status" value="1"/>
</dbReference>
<organism evidence="5 6">
    <name type="scientific">Bauldia litoralis</name>
    <dbReference type="NCBI Taxonomy" id="665467"/>
    <lineage>
        <taxon>Bacteria</taxon>
        <taxon>Pseudomonadati</taxon>
        <taxon>Pseudomonadota</taxon>
        <taxon>Alphaproteobacteria</taxon>
        <taxon>Hyphomicrobiales</taxon>
        <taxon>Kaistiaceae</taxon>
        <taxon>Bauldia</taxon>
    </lineage>
</organism>
<dbReference type="Gene3D" id="3.30.70.270">
    <property type="match status" value="1"/>
</dbReference>
<dbReference type="InterPro" id="IPR043128">
    <property type="entry name" value="Rev_trsase/Diguanyl_cyclase"/>
</dbReference>
<dbReference type="InterPro" id="IPR043502">
    <property type="entry name" value="DNA/RNA_pol_sf"/>
</dbReference>
<dbReference type="RefSeq" id="WP_210185581.1">
    <property type="nucleotide sequence ID" value="NZ_FMXQ01000003.1"/>
</dbReference>
<dbReference type="PANTHER" id="PTHR35369">
    <property type="entry name" value="BLR3025 PROTEIN-RELATED"/>
    <property type="match status" value="1"/>
</dbReference>
<dbReference type="Gene3D" id="3.40.1170.60">
    <property type="match status" value="1"/>
</dbReference>
<gene>
    <name evidence="5" type="ORF">SAMN02982931_02006</name>
</gene>
<dbReference type="GO" id="GO:0006281">
    <property type="term" value="P:DNA repair"/>
    <property type="evidence" value="ECO:0007669"/>
    <property type="project" value="InterPro"/>
</dbReference>
<keyword evidence="2" id="KW-0227">DNA damage</keyword>
<feature type="region of interest" description="Disordered" evidence="3">
    <location>
        <begin position="396"/>
        <end position="448"/>
    </location>
</feature>
<name>A0A1G6BYH7_9HYPH</name>
<evidence type="ECO:0000259" key="4">
    <source>
        <dbReference type="Pfam" id="PF00817"/>
    </source>
</evidence>
<comment type="similarity">
    <text evidence="1">Belongs to the DNA polymerase type-Y family.</text>
</comment>
<dbReference type="SUPFAM" id="SSF56672">
    <property type="entry name" value="DNA/RNA polymerases"/>
    <property type="match status" value="1"/>
</dbReference>
<proteinExistence type="inferred from homology"/>
<evidence type="ECO:0000256" key="3">
    <source>
        <dbReference type="SAM" id="MobiDB-lite"/>
    </source>
</evidence>
<evidence type="ECO:0000313" key="5">
    <source>
        <dbReference type="EMBL" id="SDB25660.1"/>
    </source>
</evidence>
<keyword evidence="6" id="KW-1185">Reference proteome</keyword>
<dbReference type="Proteomes" id="UP000199071">
    <property type="component" value="Unassembled WGS sequence"/>
</dbReference>
<dbReference type="EMBL" id="FMXQ01000003">
    <property type="protein sequence ID" value="SDB25660.1"/>
    <property type="molecule type" value="Genomic_DNA"/>
</dbReference>
<protein>
    <submittedName>
        <fullName evidence="5">Protein ImuB</fullName>
    </submittedName>
</protein>
<evidence type="ECO:0000256" key="2">
    <source>
        <dbReference type="ARBA" id="ARBA00022763"/>
    </source>
</evidence>
<dbReference type="InterPro" id="IPR001126">
    <property type="entry name" value="UmuC"/>
</dbReference>
<dbReference type="InterPro" id="IPR050356">
    <property type="entry name" value="SulA_CellDiv_inhibitor"/>
</dbReference>
<accession>A0A1G6BYH7</accession>
<sequence>MLGHSPSLEGRTATQNVRETPPLVVVAKARSALRLVALDETARRRGLHRGQALADARAIIPAIDAVDADPTSDAALLAAIADWAERYTPLVALDGQDGLMLDITGCAHLFGGEAELVADLAARLPAQGFAARAAIADTPGAAWAAARYAETSRVASGGARDLLVPLPFAALRLDDDIVAALDRVGLKRIGQILDAPRAPLAARFGASLMRRLDQALGREEEAIDPRRPVAALIAERRFAEPIGLEDDIAATIASLAATLARNLEQRGEGARRFELSLFRVDGVVTRLGVGTSRPVRAPKHVLGLFAEKFASLADELDAGFGFDMARLSVPVTAPDTPAQVDLAGDAVGEADLGQLIDRIGARIGPERVRRIVPRDSHIPERSEAWTDIDAAAHALSPGRHWGGLPPPSAHSRASGNPGSGHHYPSESGSPLARGRADGRSATNSDGEVSCVRALDPPLFPAFMDADPIDRPLRLFARPEPVEATAAVPDGPPMHFRWRRALYRIARSEGPERIAPEWWRNDEDETRDYFRVEDATGHRFWLFREGLYGRETIAPRWYLHGVFG</sequence>
<dbReference type="AlphaFoldDB" id="A0A1G6BYH7"/>